<dbReference type="EMBL" id="JALLAZ020001603">
    <property type="protein sequence ID" value="KAL3771412.1"/>
    <property type="molecule type" value="Genomic_DNA"/>
</dbReference>
<dbReference type="Proteomes" id="UP001530315">
    <property type="component" value="Unassembled WGS sequence"/>
</dbReference>
<dbReference type="Pfam" id="PF03567">
    <property type="entry name" value="Sulfotransfer_2"/>
    <property type="match status" value="1"/>
</dbReference>
<proteinExistence type="predicted"/>
<name>A0ABD3NA22_9STRA</name>
<dbReference type="AlphaFoldDB" id="A0ABD3NA22"/>
<organism evidence="1 2">
    <name type="scientific">Stephanodiscus triporus</name>
    <dbReference type="NCBI Taxonomy" id="2934178"/>
    <lineage>
        <taxon>Eukaryota</taxon>
        <taxon>Sar</taxon>
        <taxon>Stramenopiles</taxon>
        <taxon>Ochrophyta</taxon>
        <taxon>Bacillariophyta</taxon>
        <taxon>Coscinodiscophyceae</taxon>
        <taxon>Thalassiosirophycidae</taxon>
        <taxon>Stephanodiscales</taxon>
        <taxon>Stephanodiscaceae</taxon>
        <taxon>Stephanodiscus</taxon>
    </lineage>
</organism>
<keyword evidence="2" id="KW-1185">Reference proteome</keyword>
<accession>A0ABD3NA22</accession>
<reference evidence="1 2" key="1">
    <citation type="submission" date="2024-10" db="EMBL/GenBank/DDBJ databases">
        <title>Updated reference genomes for cyclostephanoid diatoms.</title>
        <authorList>
            <person name="Roberts W.R."/>
            <person name="Alverson A.J."/>
        </authorList>
    </citation>
    <scope>NUCLEOTIDE SEQUENCE [LARGE SCALE GENOMIC DNA]</scope>
    <source>
        <strain evidence="1 2">AJA276-08</strain>
    </source>
</reference>
<evidence type="ECO:0000313" key="2">
    <source>
        <dbReference type="Proteomes" id="UP001530315"/>
    </source>
</evidence>
<sequence length="432" mass="49957">MLFSAHLEVKASEMSASPTKDSRGRHPILGFLVLSITSCMYTNIFKGHGKLNAHRRYQRYQFEKNFLPPQIHGKKRKEQNLRMRHIKDDLTAHAENITEILRGEIPFPSGYNRMKYRPGDLEMSSTDALQYCYVDATLYRNHIRAKKSTLVSQSKHHNLIYRMVPKSASSSARYAMENHFHGEDVRMDIDHMVYKVLKENHTLVSFVREPLDRFYSSYDEAFFRWGPWMGSRKFRPGVAKNYHKNKHKMDKYSYLYDGMQTLGDYHRSFCPEDVLHNATAKVCNEIPSIDNGTLTERFERFVREYDGFDPFDIHLTVQVAQLVDGRNGQPFPISVLYNASEADKGWQDIADARGVTIRKDGLTIGRMTSRRFNLTIVSNATKQKICRLMALDYCCLNIALPEVCRMSEDDGVYCAMELGRSGKKGTVSIQPW</sequence>
<evidence type="ECO:0000313" key="1">
    <source>
        <dbReference type="EMBL" id="KAL3771412.1"/>
    </source>
</evidence>
<protein>
    <submittedName>
        <fullName evidence="1">Uncharacterized protein</fullName>
    </submittedName>
</protein>
<comment type="caution">
    <text evidence="1">The sequence shown here is derived from an EMBL/GenBank/DDBJ whole genome shotgun (WGS) entry which is preliminary data.</text>
</comment>
<dbReference type="InterPro" id="IPR005331">
    <property type="entry name" value="Sulfotransferase"/>
</dbReference>
<gene>
    <name evidence="1" type="ORF">ACHAW5_010517</name>
</gene>